<dbReference type="SMART" id="SM00239">
    <property type="entry name" value="C2"/>
    <property type="match status" value="1"/>
</dbReference>
<reference evidence="6" key="3">
    <citation type="submission" date="2025-09" db="UniProtKB">
        <authorList>
            <consortium name="Ensembl"/>
        </authorList>
    </citation>
    <scope>IDENTIFICATION</scope>
</reference>
<evidence type="ECO:0000256" key="4">
    <source>
        <dbReference type="ARBA" id="ARBA00022837"/>
    </source>
</evidence>
<dbReference type="FunFam" id="2.60.40.150:FF:000013">
    <property type="entry name" value="copine-9 isoform X1"/>
    <property type="match status" value="1"/>
</dbReference>
<dbReference type="GeneTree" id="ENSGT00940000159659"/>
<dbReference type="CDD" id="cd04047">
    <property type="entry name" value="C2B_Copine"/>
    <property type="match status" value="1"/>
</dbReference>
<dbReference type="PANTHER" id="PTHR10857">
    <property type="entry name" value="COPINE"/>
    <property type="match status" value="1"/>
</dbReference>
<evidence type="ECO:0000256" key="3">
    <source>
        <dbReference type="ARBA" id="ARBA00022737"/>
    </source>
</evidence>
<evidence type="ECO:0000256" key="1">
    <source>
        <dbReference type="ARBA" id="ARBA00009048"/>
    </source>
</evidence>
<keyword evidence="4" id="KW-0106">Calcium</keyword>
<feature type="domain" description="C2" evidence="5">
    <location>
        <begin position="98"/>
        <end position="221"/>
    </location>
</feature>
<dbReference type="CDD" id="cd01459">
    <property type="entry name" value="vWA_copine_like"/>
    <property type="match status" value="1"/>
</dbReference>
<dbReference type="InterPro" id="IPR045052">
    <property type="entry name" value="Copine"/>
</dbReference>
<dbReference type="Pfam" id="PF07002">
    <property type="entry name" value="Copine"/>
    <property type="match status" value="1"/>
</dbReference>
<dbReference type="InterPro" id="IPR037768">
    <property type="entry name" value="C2B_Copine"/>
</dbReference>
<accession>A0AAY4E5J8</accession>
<proteinExistence type="inferred from homology"/>
<organism evidence="6 7">
    <name type="scientific">Denticeps clupeoides</name>
    <name type="common">denticle herring</name>
    <dbReference type="NCBI Taxonomy" id="299321"/>
    <lineage>
        <taxon>Eukaryota</taxon>
        <taxon>Metazoa</taxon>
        <taxon>Chordata</taxon>
        <taxon>Craniata</taxon>
        <taxon>Vertebrata</taxon>
        <taxon>Euteleostomi</taxon>
        <taxon>Actinopterygii</taxon>
        <taxon>Neopterygii</taxon>
        <taxon>Teleostei</taxon>
        <taxon>Clupei</taxon>
        <taxon>Clupeiformes</taxon>
        <taxon>Denticipitoidei</taxon>
        <taxon>Denticipitidae</taxon>
        <taxon>Denticeps</taxon>
    </lineage>
</organism>
<dbReference type="InterPro" id="IPR036465">
    <property type="entry name" value="vWFA_dom_sf"/>
</dbReference>
<name>A0AAY4E5J8_9TELE</name>
<evidence type="ECO:0000259" key="5">
    <source>
        <dbReference type="PROSITE" id="PS50004"/>
    </source>
</evidence>
<dbReference type="InterPro" id="IPR000008">
    <property type="entry name" value="C2_dom"/>
</dbReference>
<keyword evidence="2" id="KW-0479">Metal-binding</keyword>
<dbReference type="PROSITE" id="PS50004">
    <property type="entry name" value="C2"/>
    <property type="match status" value="1"/>
</dbReference>
<dbReference type="GO" id="GO:0046872">
    <property type="term" value="F:metal ion binding"/>
    <property type="evidence" value="ECO:0007669"/>
    <property type="project" value="UniProtKB-KW"/>
</dbReference>
<dbReference type="AlphaFoldDB" id="A0AAY4E5J8"/>
<dbReference type="InterPro" id="IPR010734">
    <property type="entry name" value="Copine_C"/>
</dbReference>
<dbReference type="SUPFAM" id="SSF53300">
    <property type="entry name" value="vWA-like"/>
    <property type="match status" value="1"/>
</dbReference>
<keyword evidence="7" id="KW-1185">Reference proteome</keyword>
<dbReference type="PANTHER" id="PTHR10857:SF112">
    <property type="entry name" value="COPINE-9"/>
    <property type="match status" value="1"/>
</dbReference>
<reference evidence="6" key="2">
    <citation type="submission" date="2025-08" db="UniProtKB">
        <authorList>
            <consortium name="Ensembl"/>
        </authorList>
    </citation>
    <scope>IDENTIFICATION</scope>
</reference>
<dbReference type="GO" id="GO:0005544">
    <property type="term" value="F:calcium-dependent phospholipid binding"/>
    <property type="evidence" value="ECO:0007669"/>
    <property type="project" value="InterPro"/>
</dbReference>
<dbReference type="Gene3D" id="2.60.40.150">
    <property type="entry name" value="C2 domain"/>
    <property type="match status" value="1"/>
</dbReference>
<dbReference type="GO" id="GO:0005886">
    <property type="term" value="C:plasma membrane"/>
    <property type="evidence" value="ECO:0007669"/>
    <property type="project" value="TreeGrafter"/>
</dbReference>
<dbReference type="GO" id="GO:0071277">
    <property type="term" value="P:cellular response to calcium ion"/>
    <property type="evidence" value="ECO:0007669"/>
    <property type="project" value="TreeGrafter"/>
</dbReference>
<comment type="similarity">
    <text evidence="1">Belongs to the copine family.</text>
</comment>
<sequence length="492" mass="55045">QCCVSTSPPGVALHKKKIHSICSSFKQNTVNSSKNPLVYINKQSIFGRTEMIDNTLNPDFVRKFVLDFFFEEKQNLRFDLWISAVSSSCFSSGIPGKKCGTIIFTAEELSNCRDIATMQLCANKLDKKDFFGKSDPFLVFYRSNEDGTFTICHKTEVVKNTLNPVWQPFTIPVRALCNGDYDRTVKVDVFDWDRDGSHDFIGEFTTSYREFSRGQSQFNVYEVRAKSQNDGTNDTQLNFTVAIDFTASNGNPSQPTSLHYMNPYQMNMYAMALKAVGEIIQDYDSDKLFPAYGFGAKLPPDGKISHAFPLNSNTDDPNCVGIEGVLEVYFQSLRSVQLYGPTNFAPVINQVARSAKEVTDGSQYFVLLMITDGVISDMVQTKEAVVNAASLPMSIIIVGVGPAEFDAMEELDGDEVRVSSRGRYAERDIVQFVPFRDYIDRSGNQVLSMARLAKDVLAEIPDQLLSYMKSRGIEPRPALPNTNNSQSLSLRI</sequence>
<dbReference type="SMART" id="SM00327">
    <property type="entry name" value="VWA"/>
    <property type="match status" value="1"/>
</dbReference>
<gene>
    <name evidence="6" type="primary">CPNE9</name>
</gene>
<dbReference type="Proteomes" id="UP000694580">
    <property type="component" value="Chromosome 12"/>
</dbReference>
<dbReference type="InterPro" id="IPR002035">
    <property type="entry name" value="VWF_A"/>
</dbReference>
<keyword evidence="3" id="KW-0677">Repeat</keyword>
<dbReference type="Ensembl" id="ENSDCDT00010062667.1">
    <property type="protein sequence ID" value="ENSDCDP00010052186.1"/>
    <property type="gene ID" value="ENSDCDG00010030417.1"/>
</dbReference>
<dbReference type="SUPFAM" id="SSF49562">
    <property type="entry name" value="C2 domain (Calcium/lipid-binding domain, CaLB)"/>
    <property type="match status" value="2"/>
</dbReference>
<protein>
    <recommendedName>
        <fullName evidence="5">C2 domain-containing protein</fullName>
    </recommendedName>
</protein>
<dbReference type="InterPro" id="IPR035892">
    <property type="entry name" value="C2_domain_sf"/>
</dbReference>
<evidence type="ECO:0000313" key="7">
    <source>
        <dbReference type="Proteomes" id="UP000694580"/>
    </source>
</evidence>
<evidence type="ECO:0000256" key="2">
    <source>
        <dbReference type="ARBA" id="ARBA00022723"/>
    </source>
</evidence>
<evidence type="ECO:0000313" key="6">
    <source>
        <dbReference type="Ensembl" id="ENSDCDP00010052186.1"/>
    </source>
</evidence>
<dbReference type="Pfam" id="PF00168">
    <property type="entry name" value="C2"/>
    <property type="match status" value="2"/>
</dbReference>
<reference evidence="6 7" key="1">
    <citation type="submission" date="2020-06" db="EMBL/GenBank/DDBJ databases">
        <authorList>
            <consortium name="Wellcome Sanger Institute Data Sharing"/>
        </authorList>
    </citation>
    <scope>NUCLEOTIDE SEQUENCE [LARGE SCALE GENOMIC DNA]</scope>
</reference>